<evidence type="ECO:0000256" key="1">
    <source>
        <dbReference type="ARBA" id="ARBA00004651"/>
    </source>
</evidence>
<evidence type="ECO:0000256" key="5">
    <source>
        <dbReference type="ARBA" id="ARBA00022989"/>
    </source>
</evidence>
<keyword evidence="2 7" id="KW-0813">Transport</keyword>
<dbReference type="Pfam" id="PF19300">
    <property type="entry name" value="BPD_transp_1_N"/>
    <property type="match status" value="1"/>
</dbReference>
<reference evidence="9 10" key="1">
    <citation type="submission" date="2018-05" db="EMBL/GenBank/DDBJ databases">
        <authorList>
            <consortium name="IHU Genomes"/>
        </authorList>
    </citation>
    <scope>NUCLEOTIDE SEQUENCE [LARGE SCALE GENOMIC DNA]</scope>
    <source>
        <strain evidence="9 10">P7335</strain>
    </source>
</reference>
<gene>
    <name evidence="9" type="ORF">MPP7335_03129</name>
</gene>
<dbReference type="InterPro" id="IPR000515">
    <property type="entry name" value="MetI-like"/>
</dbReference>
<evidence type="ECO:0000256" key="3">
    <source>
        <dbReference type="ARBA" id="ARBA00022475"/>
    </source>
</evidence>
<dbReference type="PANTHER" id="PTHR43163:SF6">
    <property type="entry name" value="DIPEPTIDE TRANSPORT SYSTEM PERMEASE PROTEIN DPPB-RELATED"/>
    <property type="match status" value="1"/>
</dbReference>
<dbReference type="SUPFAM" id="SSF161098">
    <property type="entry name" value="MetI-like"/>
    <property type="match status" value="1"/>
</dbReference>
<dbReference type="PANTHER" id="PTHR43163">
    <property type="entry name" value="DIPEPTIDE TRANSPORT SYSTEM PERMEASE PROTEIN DPPB-RELATED"/>
    <property type="match status" value="1"/>
</dbReference>
<evidence type="ECO:0000256" key="6">
    <source>
        <dbReference type="ARBA" id="ARBA00023136"/>
    </source>
</evidence>
<evidence type="ECO:0000256" key="2">
    <source>
        <dbReference type="ARBA" id="ARBA00022448"/>
    </source>
</evidence>
<evidence type="ECO:0000256" key="4">
    <source>
        <dbReference type="ARBA" id="ARBA00022692"/>
    </source>
</evidence>
<dbReference type="CDD" id="cd06261">
    <property type="entry name" value="TM_PBP2"/>
    <property type="match status" value="1"/>
</dbReference>
<evidence type="ECO:0000313" key="10">
    <source>
        <dbReference type="Proteomes" id="UP000252008"/>
    </source>
</evidence>
<feature type="transmembrane region" description="Helical" evidence="7">
    <location>
        <begin position="199"/>
        <end position="218"/>
    </location>
</feature>
<dbReference type="RefSeq" id="WP_083145695.1">
    <property type="nucleotide sequence ID" value="NZ_MVID01000025.1"/>
</dbReference>
<dbReference type="PROSITE" id="PS50928">
    <property type="entry name" value="ABC_TM1"/>
    <property type="match status" value="1"/>
</dbReference>
<keyword evidence="4 7" id="KW-0812">Transmembrane</keyword>
<evidence type="ECO:0000256" key="7">
    <source>
        <dbReference type="RuleBase" id="RU363032"/>
    </source>
</evidence>
<dbReference type="Proteomes" id="UP000252008">
    <property type="component" value="Unassembled WGS sequence"/>
</dbReference>
<organism evidence="9 10">
    <name type="scientific">Mycolicibacterium parafortuitum</name>
    <name type="common">Mycobacterium parafortuitum</name>
    <dbReference type="NCBI Taxonomy" id="39692"/>
    <lineage>
        <taxon>Bacteria</taxon>
        <taxon>Bacillati</taxon>
        <taxon>Actinomycetota</taxon>
        <taxon>Actinomycetes</taxon>
        <taxon>Mycobacteriales</taxon>
        <taxon>Mycobacteriaceae</taxon>
        <taxon>Mycolicibacterium</taxon>
    </lineage>
</organism>
<dbReference type="GO" id="GO:0005886">
    <property type="term" value="C:plasma membrane"/>
    <property type="evidence" value="ECO:0007669"/>
    <property type="project" value="UniProtKB-SubCell"/>
</dbReference>
<feature type="transmembrane region" description="Helical" evidence="7">
    <location>
        <begin position="257"/>
        <end position="279"/>
    </location>
</feature>
<dbReference type="Pfam" id="PF00528">
    <property type="entry name" value="BPD_transp_1"/>
    <property type="match status" value="1"/>
</dbReference>
<protein>
    <submittedName>
        <fullName evidence="9">ABC transporter [Isoptericola variabilis 225]</fullName>
    </submittedName>
</protein>
<keyword evidence="5 7" id="KW-1133">Transmembrane helix</keyword>
<feature type="transmembrane region" description="Helical" evidence="7">
    <location>
        <begin position="9"/>
        <end position="26"/>
    </location>
</feature>
<name>A0A375YK24_MYCPF</name>
<comment type="subcellular location">
    <subcellularLocation>
        <location evidence="1 7">Cell membrane</location>
        <topology evidence="1 7">Multi-pass membrane protein</topology>
    </subcellularLocation>
</comment>
<feature type="transmembrane region" description="Helical" evidence="7">
    <location>
        <begin position="299"/>
        <end position="321"/>
    </location>
</feature>
<evidence type="ECO:0000313" key="9">
    <source>
        <dbReference type="EMBL" id="SRX81379.1"/>
    </source>
</evidence>
<dbReference type="GO" id="GO:0071916">
    <property type="term" value="F:dipeptide transmembrane transporter activity"/>
    <property type="evidence" value="ECO:0007669"/>
    <property type="project" value="TreeGrafter"/>
</dbReference>
<feature type="transmembrane region" description="Helical" evidence="7">
    <location>
        <begin position="101"/>
        <end position="121"/>
    </location>
</feature>
<dbReference type="InterPro" id="IPR035906">
    <property type="entry name" value="MetI-like_sf"/>
</dbReference>
<dbReference type="Gene3D" id="1.10.3720.10">
    <property type="entry name" value="MetI-like"/>
    <property type="match status" value="1"/>
</dbReference>
<proteinExistence type="inferred from homology"/>
<feature type="transmembrane region" description="Helical" evidence="7">
    <location>
        <begin position="133"/>
        <end position="157"/>
    </location>
</feature>
<dbReference type="EMBL" id="UEGS01000001">
    <property type="protein sequence ID" value="SRX81379.1"/>
    <property type="molecule type" value="Genomic_DNA"/>
</dbReference>
<dbReference type="InterPro" id="IPR045621">
    <property type="entry name" value="BPD_transp_1_N"/>
</dbReference>
<keyword evidence="6 7" id="KW-0472">Membrane</keyword>
<feature type="domain" description="ABC transmembrane type-1" evidence="8">
    <location>
        <begin position="95"/>
        <end position="322"/>
    </location>
</feature>
<dbReference type="STRING" id="39692.BST38_22495"/>
<keyword evidence="3" id="KW-1003">Cell membrane</keyword>
<evidence type="ECO:0000259" key="8">
    <source>
        <dbReference type="PROSITE" id="PS50928"/>
    </source>
</evidence>
<sequence length="331" mass="34735">MFALILKRIGAAALIMVILTGVLFWLQQFATGDPIRTRLGAGASQEVVDATREQLGLNDPLPVQYGRFLAGVVQGDLGVSLRTGRPVQTDLAMFIPATAELTITAFGIALIMAVLFAVASAMRWPGGRVFRALLTVGGAIPSFLVAIAGIIVFYKYLGWLPATGRSSVSGAPDGPTGLLTLDALVHGRFDVLSNAWTHLLLPATVLALAPALAIGRVLRSSILTTLTSDHIRTARVVGLNEMSIVTRHVVRNSVGPALSMAGLQLGLMFAAVLVVESVFAWPGLGQYVALSIPVDDFPAIAGVVLLLATGYVVINTVVDILQAAADPRIAL</sequence>
<comment type="similarity">
    <text evidence="7">Belongs to the binding-protein-dependent transport system permease family.</text>
</comment>
<keyword evidence="10" id="KW-1185">Reference proteome</keyword>
<accession>A0A375YK24</accession>
<dbReference type="AlphaFoldDB" id="A0A375YK24"/>